<reference evidence="2" key="1">
    <citation type="submission" date="2017-10" db="EMBL/GenBank/DDBJ databases">
        <authorList>
            <person name="Regsiter A."/>
            <person name="William W."/>
        </authorList>
    </citation>
    <scope>NUCLEOTIDE SEQUENCE [LARGE SCALE GENOMIC DNA]</scope>
</reference>
<dbReference type="EMBL" id="LT962688">
    <property type="protein sequence ID" value="SOR31373.1"/>
    <property type="molecule type" value="Genomic_DNA"/>
</dbReference>
<sequence length="210" mass="23171">MVGRRTVAACAPPICCRASQRPMAPTRPAIRWHSGRHSTWFTTLPKERNPVTALTNEVDEVALQCVINKTTQDGILWLPSGLLYRTKPNISGELALVVRGAAGREATTLLRLFGGRTAGITGRRKPALDWWHQFSDLRLTLQCARGYPDLWGLGQSAEPLRLRRSDQSRFQPGNGRFHASDINIAARSCRHESRLCCDSGVTDGLLGTEG</sequence>
<accession>A0A2N9AVN7</accession>
<evidence type="ECO:0000313" key="1">
    <source>
        <dbReference type="EMBL" id="SOR31373.1"/>
    </source>
</evidence>
<name>A0A2N9AVN7_METEX</name>
<proteinExistence type="predicted"/>
<organism evidence="1 2">
    <name type="scientific">Methylorubrum extorquens</name>
    <name type="common">Methylobacterium dichloromethanicum</name>
    <name type="synonym">Methylobacterium extorquens</name>
    <dbReference type="NCBI Taxonomy" id="408"/>
    <lineage>
        <taxon>Bacteria</taxon>
        <taxon>Pseudomonadati</taxon>
        <taxon>Pseudomonadota</taxon>
        <taxon>Alphaproteobacteria</taxon>
        <taxon>Hyphomicrobiales</taxon>
        <taxon>Methylobacteriaceae</taxon>
        <taxon>Methylorubrum</taxon>
    </lineage>
</organism>
<protein>
    <submittedName>
        <fullName evidence="1">Uncharacterized protein</fullName>
    </submittedName>
</protein>
<dbReference type="AlphaFoldDB" id="A0A2N9AVN7"/>
<gene>
    <name evidence="1" type="ORF">TK0001_4788</name>
</gene>
<evidence type="ECO:0000313" key="2">
    <source>
        <dbReference type="Proteomes" id="UP000233769"/>
    </source>
</evidence>
<dbReference type="Proteomes" id="UP000233769">
    <property type="component" value="Chromosome tk0001"/>
</dbReference>